<comment type="caution">
    <text evidence="2">The sequence shown here is derived from an EMBL/GenBank/DDBJ whole genome shotgun (WGS) entry which is preliminary data.</text>
</comment>
<accession>A0A2N3WPY9</accession>
<keyword evidence="3" id="KW-1185">Reference proteome</keyword>
<proteinExistence type="predicted"/>
<reference evidence="2 3" key="1">
    <citation type="submission" date="2017-12" db="EMBL/GenBank/DDBJ databases">
        <title>Sequencing the genomes of 1000 Actinobacteria strains.</title>
        <authorList>
            <person name="Klenk H.-P."/>
        </authorList>
    </citation>
    <scope>NUCLEOTIDE SEQUENCE [LARGE SCALE GENOMIC DNA]</scope>
    <source>
        <strain evidence="2 3">DSM 45165</strain>
    </source>
</reference>
<protein>
    <submittedName>
        <fullName evidence="2">Uncharacterized protein DUF1003</fullName>
    </submittedName>
</protein>
<keyword evidence="1" id="KW-0472">Membrane</keyword>
<dbReference type="AlphaFoldDB" id="A0A2N3WPY9"/>
<feature type="transmembrane region" description="Helical" evidence="1">
    <location>
        <begin position="62"/>
        <end position="84"/>
    </location>
</feature>
<name>A0A2N3WPY9_9PSEU</name>
<dbReference type="PANTHER" id="PTHR41386:SF1">
    <property type="entry name" value="MEMBRANE PROTEIN"/>
    <property type="match status" value="1"/>
</dbReference>
<dbReference type="InterPro" id="IPR010406">
    <property type="entry name" value="DUF1003"/>
</dbReference>
<dbReference type="PANTHER" id="PTHR41386">
    <property type="entry name" value="INTEGRAL MEMBRANE PROTEIN-RELATED"/>
    <property type="match status" value="1"/>
</dbReference>
<dbReference type="Proteomes" id="UP000233750">
    <property type="component" value="Unassembled WGS sequence"/>
</dbReference>
<sequence length="150" mass="16732">MKTMWHHHPHVRSGDELTLGERAADAVRNGMGSWAFIWLQTAFIVAWVTLNVIGIVARWDPFPFILLNLAFSVQAAYASPIILLSQRRGDQKSSELALSTHDNGVKLLDLNQRQLEILEQLREMRETLKELAPDPTPAAETPNAGTGGYC</sequence>
<organism evidence="2 3">
    <name type="scientific">Amycolatopsis echigonensis</name>
    <dbReference type="NCBI Taxonomy" id="2576905"/>
    <lineage>
        <taxon>Bacteria</taxon>
        <taxon>Bacillati</taxon>
        <taxon>Actinomycetota</taxon>
        <taxon>Actinomycetes</taxon>
        <taxon>Pseudonocardiales</taxon>
        <taxon>Pseudonocardiaceae</taxon>
        <taxon>Amycolatopsis</taxon>
    </lineage>
</organism>
<evidence type="ECO:0000313" key="2">
    <source>
        <dbReference type="EMBL" id="PKV95912.1"/>
    </source>
</evidence>
<dbReference type="EMBL" id="PJMY01000003">
    <property type="protein sequence ID" value="PKV95912.1"/>
    <property type="molecule type" value="Genomic_DNA"/>
</dbReference>
<keyword evidence="1" id="KW-1133">Transmembrane helix</keyword>
<feature type="transmembrane region" description="Helical" evidence="1">
    <location>
        <begin position="35"/>
        <end position="56"/>
    </location>
</feature>
<dbReference type="Pfam" id="PF06210">
    <property type="entry name" value="DUF1003"/>
    <property type="match status" value="1"/>
</dbReference>
<dbReference type="OrthoDB" id="9795736at2"/>
<evidence type="ECO:0000313" key="3">
    <source>
        <dbReference type="Proteomes" id="UP000233750"/>
    </source>
</evidence>
<evidence type="ECO:0000256" key="1">
    <source>
        <dbReference type="SAM" id="Phobius"/>
    </source>
</evidence>
<keyword evidence="1" id="KW-0812">Transmembrane</keyword>
<gene>
    <name evidence="2" type="ORF">ATK30_6845</name>
</gene>